<dbReference type="GO" id="GO:0031012">
    <property type="term" value="C:extracellular matrix"/>
    <property type="evidence" value="ECO:0000318"/>
    <property type="project" value="GO_Central"/>
</dbReference>
<dbReference type="AlphaFoldDB" id="A0A8I3N235"/>
<dbReference type="Pfam" id="PF15809">
    <property type="entry name" value="STG"/>
    <property type="match status" value="1"/>
</dbReference>
<dbReference type="PANTHER" id="PTHR15817:SF2">
    <property type="entry name" value="SIMILAR TO RIKEN CDNA 2300002M23"/>
    <property type="match status" value="1"/>
</dbReference>
<dbReference type="OrthoDB" id="9446516at2759"/>
<feature type="region of interest" description="Disordered" evidence="1">
    <location>
        <begin position="100"/>
        <end position="122"/>
    </location>
</feature>
<evidence type="ECO:0000313" key="3">
    <source>
        <dbReference type="Proteomes" id="UP000805418"/>
    </source>
</evidence>
<dbReference type="GO" id="GO:0030198">
    <property type="term" value="P:extracellular matrix organization"/>
    <property type="evidence" value="ECO:0000318"/>
    <property type="project" value="GO_Central"/>
</dbReference>
<organism evidence="2 3">
    <name type="scientific">Canis lupus familiaris</name>
    <name type="common">Dog</name>
    <name type="synonym">Canis familiaris</name>
    <dbReference type="NCBI Taxonomy" id="9615"/>
    <lineage>
        <taxon>Eukaryota</taxon>
        <taxon>Metazoa</taxon>
        <taxon>Chordata</taxon>
        <taxon>Craniata</taxon>
        <taxon>Vertebrata</taxon>
        <taxon>Euteleostomi</taxon>
        <taxon>Mammalia</taxon>
        <taxon>Eutheria</taxon>
        <taxon>Laurasiatheria</taxon>
        <taxon>Carnivora</taxon>
        <taxon>Caniformia</taxon>
        <taxon>Canidae</taxon>
        <taxon>Canis</taxon>
    </lineage>
</organism>
<reference evidence="2" key="1">
    <citation type="submission" date="2020-03" db="EMBL/GenBank/DDBJ databases">
        <title>Long-read based genome assembly of a Labrador retriever dog.</title>
        <authorList>
            <person name="Eory L."/>
            <person name="Zhang W."/>
            <person name="Schoenebeck J."/>
        </authorList>
    </citation>
    <scope>NUCLEOTIDE SEQUENCE [LARGE SCALE GENOMIC DNA]</scope>
    <source>
        <strain evidence="2">Labrador retriever</strain>
    </source>
</reference>
<proteinExistence type="predicted"/>
<protein>
    <submittedName>
        <fullName evidence="2">Chromosome 6 open reading frame 15</fullName>
    </submittedName>
</protein>
<dbReference type="Proteomes" id="UP000805418">
    <property type="component" value="Chromosome 12"/>
</dbReference>
<accession>A0A8I3N235</accession>
<gene>
    <name evidence="2" type="primary">C6orf15</name>
</gene>
<evidence type="ECO:0000256" key="1">
    <source>
        <dbReference type="SAM" id="MobiDB-lite"/>
    </source>
</evidence>
<dbReference type="Ensembl" id="ENSCAFT00845016408.1">
    <property type="protein sequence ID" value="ENSCAFP00845012764.1"/>
    <property type="gene ID" value="ENSCAFG00845009306.1"/>
</dbReference>
<dbReference type="PANTHER" id="PTHR15817">
    <property type="entry name" value="STG PROTEIN"/>
    <property type="match status" value="1"/>
</dbReference>
<keyword evidence="3" id="KW-1185">Reference proteome</keyword>
<dbReference type="InterPro" id="IPR026135">
    <property type="entry name" value="C6orf15"/>
</dbReference>
<dbReference type="GeneTree" id="ENSGT00390000010291"/>
<reference evidence="2" key="3">
    <citation type="submission" date="2025-09" db="UniProtKB">
        <authorList>
            <consortium name="Ensembl"/>
        </authorList>
    </citation>
    <scope>IDENTIFICATION</scope>
    <source>
        <strain evidence="2">Boxer</strain>
    </source>
</reference>
<evidence type="ECO:0000313" key="2">
    <source>
        <dbReference type="Ensembl" id="ENSCAFP00845012764.1"/>
    </source>
</evidence>
<name>A0A8I3N235_CANLF</name>
<reference evidence="2" key="2">
    <citation type="submission" date="2025-08" db="UniProtKB">
        <authorList>
            <consortium name="Ensembl"/>
        </authorList>
    </citation>
    <scope>IDENTIFICATION</scope>
    <source>
        <strain evidence="2">Boxer</strain>
    </source>
</reference>
<sequence length="330" mass="35715">MRVECTALLSAQPLAQLVSAVPHPTKRIKGWLSWGREREMLELSKMQGCMAGSGVPLGLLLLICLHLPGFFGRSIGAVEEKVIQHLGANLPLLEQPYLTSHSNSELPQSKPDPGPNDLTRVPLKLNVSPSDGFLPAGGSGVQRWPPTERLPSMDSWPPEDPWQMMAAAIEDHIGEVLREKQSFLSGAIAPTLGSSFLPAGPSAHSAGPIPEASLYQESKFRQPLHSNVLGAHREILARNLPSLTNRIRQPPMPGHPWGTLNPGVSWGSGGPGTGWGTRLMPHSVGIWGINNRYPSTSWGDINRYPGTSWGNVNRYPGGSWGNIHLRPGIN</sequence>